<feature type="domain" description="C2" evidence="8">
    <location>
        <begin position="1430"/>
        <end position="1552"/>
    </location>
</feature>
<evidence type="ECO:0000256" key="2">
    <source>
        <dbReference type="ARBA" id="ARBA00022475"/>
    </source>
</evidence>
<evidence type="ECO:0000256" key="6">
    <source>
        <dbReference type="ARBA" id="ARBA00072164"/>
    </source>
</evidence>
<dbReference type="InterPro" id="IPR035892">
    <property type="entry name" value="C2_domain_sf"/>
</dbReference>
<evidence type="ECO:0000313" key="11">
    <source>
        <dbReference type="Proteomes" id="UP000694680"/>
    </source>
</evidence>
<feature type="compositionally biased region" description="Basic and acidic residues" evidence="7">
    <location>
        <begin position="984"/>
        <end position="999"/>
    </location>
</feature>
<feature type="compositionally biased region" description="Basic and acidic residues" evidence="7">
    <location>
        <begin position="1268"/>
        <end position="1278"/>
    </location>
</feature>
<dbReference type="Ensembl" id="ENSGWIT00000042471.1">
    <property type="protein sequence ID" value="ENSGWIP00000039044.1"/>
    <property type="gene ID" value="ENSGWIG00000019878.1"/>
</dbReference>
<dbReference type="CDD" id="cd08393">
    <property type="entry name" value="C2A_SLP-1_2"/>
    <property type="match status" value="1"/>
</dbReference>
<dbReference type="PANTHER" id="PTHR45716">
    <property type="entry name" value="BITESIZE, ISOFORM I"/>
    <property type="match status" value="1"/>
</dbReference>
<organism evidence="10 11">
    <name type="scientific">Gouania willdenowi</name>
    <name type="common">Blunt-snouted clingfish</name>
    <name type="synonym">Lepadogaster willdenowi</name>
    <dbReference type="NCBI Taxonomy" id="441366"/>
    <lineage>
        <taxon>Eukaryota</taxon>
        <taxon>Metazoa</taxon>
        <taxon>Chordata</taxon>
        <taxon>Craniata</taxon>
        <taxon>Vertebrata</taxon>
        <taxon>Euteleostomi</taxon>
        <taxon>Actinopterygii</taxon>
        <taxon>Neopterygii</taxon>
        <taxon>Teleostei</taxon>
        <taxon>Neoteleostei</taxon>
        <taxon>Acanthomorphata</taxon>
        <taxon>Ovalentaria</taxon>
        <taxon>Blenniimorphae</taxon>
        <taxon>Blenniiformes</taxon>
        <taxon>Gobiesocoidei</taxon>
        <taxon>Gobiesocidae</taxon>
        <taxon>Gobiesocinae</taxon>
        <taxon>Gouania</taxon>
    </lineage>
</organism>
<evidence type="ECO:0000256" key="4">
    <source>
        <dbReference type="ARBA" id="ARBA00022737"/>
    </source>
</evidence>
<dbReference type="PANTHER" id="PTHR45716:SF5">
    <property type="entry name" value="SYNAPTOTAGMIN-LIKE PROTEIN 2"/>
    <property type="match status" value="1"/>
</dbReference>
<reference evidence="10" key="3">
    <citation type="submission" date="2025-09" db="UniProtKB">
        <authorList>
            <consortium name="Ensembl"/>
        </authorList>
    </citation>
    <scope>IDENTIFICATION</scope>
</reference>
<dbReference type="CTD" id="572466"/>
<dbReference type="GO" id="GO:0006887">
    <property type="term" value="P:exocytosis"/>
    <property type="evidence" value="ECO:0007669"/>
    <property type="project" value="UniProtKB-KW"/>
</dbReference>
<feature type="region of interest" description="Disordered" evidence="7">
    <location>
        <begin position="546"/>
        <end position="565"/>
    </location>
</feature>
<keyword evidence="3" id="KW-0268">Exocytosis</keyword>
<dbReference type="InterPro" id="IPR000008">
    <property type="entry name" value="C2_dom"/>
</dbReference>
<feature type="compositionally biased region" description="Polar residues" evidence="7">
    <location>
        <begin position="1178"/>
        <end position="1188"/>
    </location>
</feature>
<dbReference type="RefSeq" id="XP_028320298.1">
    <property type="nucleotide sequence ID" value="XM_028464497.1"/>
</dbReference>
<dbReference type="GO" id="GO:0042043">
    <property type="term" value="F:neurexin family protein binding"/>
    <property type="evidence" value="ECO:0007669"/>
    <property type="project" value="TreeGrafter"/>
</dbReference>
<dbReference type="GeneID" id="114474297"/>
<feature type="region of interest" description="Disordered" evidence="7">
    <location>
        <begin position="1207"/>
        <end position="1398"/>
    </location>
</feature>
<dbReference type="GO" id="GO:0005886">
    <property type="term" value="C:plasma membrane"/>
    <property type="evidence" value="ECO:0007669"/>
    <property type="project" value="UniProtKB-SubCell"/>
</dbReference>
<reference evidence="10" key="1">
    <citation type="submission" date="2020-06" db="EMBL/GenBank/DDBJ databases">
        <authorList>
            <consortium name="Wellcome Sanger Institute Data Sharing"/>
        </authorList>
    </citation>
    <scope>NUCLEOTIDE SEQUENCE [LARGE SCALE GENOMIC DNA]</scope>
</reference>
<evidence type="ECO:0000259" key="9">
    <source>
        <dbReference type="PROSITE" id="PS50916"/>
    </source>
</evidence>
<keyword evidence="11" id="KW-1185">Reference proteome</keyword>
<feature type="region of interest" description="Disordered" evidence="7">
    <location>
        <begin position="922"/>
        <end position="954"/>
    </location>
</feature>
<dbReference type="RefSeq" id="XP_028320297.1">
    <property type="nucleotide sequence ID" value="XM_028464496.1"/>
</dbReference>
<dbReference type="SUPFAM" id="SSF49562">
    <property type="entry name" value="C2 domain (Calcium/lipid-binding domain, CaLB)"/>
    <property type="match status" value="2"/>
</dbReference>
<feature type="compositionally biased region" description="Basic and acidic residues" evidence="7">
    <location>
        <begin position="886"/>
        <end position="900"/>
    </location>
</feature>
<evidence type="ECO:0000256" key="1">
    <source>
        <dbReference type="ARBA" id="ARBA00004236"/>
    </source>
</evidence>
<feature type="compositionally biased region" description="Basic and acidic residues" evidence="7">
    <location>
        <begin position="1364"/>
        <end position="1377"/>
    </location>
</feature>
<dbReference type="FunFam" id="2.60.40.150:FF:000006">
    <property type="entry name" value="Synaptotagmin-like 5, isoform CRA_a"/>
    <property type="match status" value="1"/>
</dbReference>
<keyword evidence="2" id="KW-1003">Cell membrane</keyword>
<proteinExistence type="predicted"/>
<evidence type="ECO:0000256" key="7">
    <source>
        <dbReference type="SAM" id="MobiDB-lite"/>
    </source>
</evidence>
<accession>A0A8C5H4A4</accession>
<feature type="compositionally biased region" description="Polar residues" evidence="7">
    <location>
        <begin position="1311"/>
        <end position="1332"/>
    </location>
</feature>
<evidence type="ECO:0000256" key="5">
    <source>
        <dbReference type="ARBA" id="ARBA00023136"/>
    </source>
</evidence>
<feature type="compositionally biased region" description="Polar residues" evidence="7">
    <location>
        <begin position="942"/>
        <end position="954"/>
    </location>
</feature>
<dbReference type="FunFam" id="2.60.40.150:FF:000040">
    <property type="entry name" value="synaptotagmin-like protein 2 isoform X2"/>
    <property type="match status" value="1"/>
</dbReference>
<keyword evidence="4" id="KW-0677">Repeat</keyword>
<comment type="subcellular location">
    <subcellularLocation>
        <location evidence="1">Cell membrane</location>
    </subcellularLocation>
</comment>
<feature type="compositionally biased region" description="Basic and acidic residues" evidence="7">
    <location>
        <begin position="1147"/>
        <end position="1169"/>
    </location>
</feature>
<dbReference type="OrthoDB" id="195679at2759"/>
<dbReference type="GO" id="GO:0070382">
    <property type="term" value="C:exocytic vesicle"/>
    <property type="evidence" value="ECO:0007669"/>
    <property type="project" value="TreeGrafter"/>
</dbReference>
<dbReference type="PROSITE" id="PS50916">
    <property type="entry name" value="RABBD"/>
    <property type="match status" value="1"/>
</dbReference>
<dbReference type="GO" id="GO:0031267">
    <property type="term" value="F:small GTPase binding"/>
    <property type="evidence" value="ECO:0007669"/>
    <property type="project" value="InterPro"/>
</dbReference>
<feature type="domain" description="C2" evidence="8">
    <location>
        <begin position="1567"/>
        <end position="1695"/>
    </location>
</feature>
<dbReference type="GO" id="GO:0006886">
    <property type="term" value="P:intracellular protein transport"/>
    <property type="evidence" value="ECO:0007669"/>
    <property type="project" value="InterPro"/>
</dbReference>
<sequence>MIDLSHLTEEERGTIMTVLIRDAELKRAEEERISRLEHILKTRKQYLKYLTGEWFYEAKSNRHTDTIHGSEIILASIKRGRSISLDGSIRLERSKTSGSRSSDIVAPQKPERSFQALQVEDIMQASICQSAVSNIEKENRGSSAHTPKTPRRNPFNRTSISFIELHENIIDQSGRQEQEPVVTVITTESTSPLRNDNDTVAEVCVISEGSIKSATSSVSSRPVPKKRTFLSRRSSSQSEKNSLGSEARLVPVVVVPSPRGSLHQGSTKSSKRSNSIGYENTIFPERDRIFEPLPYANPILLQSPTRDVSTFPSQISERLPSSVLMDRLDEYLINDVPNGTEIIQIGVEGDNPVPTYPFVDIFNNKNVDTTTKLEVLSLPQSIVDPGPPVSYDLHFIDKADQQIPNLSQKREFRLSTQTSNHTGDEDDSITKVLDWFSRSVDSTEWLNNTDRPGASNNSEMPVEVCILEGEDSVIAVVEEQGEIIEIERFDLEIHTNDEDESRETEQTGLEESTKIQEIVEIAARDRRILNVEDVVEVSKSVGKAIPSRNKGLKPGQASPDTESDISSVKEKYTEMRINNVDIMIPGDDGQQQLEINLQEDIEIPESYYTDTGNTEVREGYYTDTRNIEVPEGYYTNTGSTEVPEGFYTDTGNIEAPEGFYTDTRNTEAPEGYYTDTRNIEAPEGFYTDTRNIEVPEGFYTDTENTEIPEGFYNDTGNTEVPEGYYTDTRNIEVPDGYYTDTRNIEVPEGYYTDTRNIEVPEGYYTNTGNTEVPEGYYTDTGNIEVAESFYTDTGNEGLPYDSEEIKLPEVIDSISDTEALYLTNHDSVGKTANSPESEIICLVQPATDCDSLVEEIVVDLQDQTSDTVYIPNLDTDLSRVISESEKVSFSRETSHSDHKSSGSNTIVMETIEISTHDKFYGVSTNEIEERSISSKEEDSDQNRATSPQLGRLQNTAERIRMLQRFFDQERHKPMFYVGTSNTSGDRKDSRGSNKEKLSKRFTKSEYDLRSLGDDENSDTNPTFSDLQFNQRMDVSPSLSTSRSQFNSLLEFWDEASSSSSKKSYSSNKIKCAKRKGMTGTPPAELLAGEREILVINETRSVANISSLSAQRKQSLDLQVEIESRAPNDSKPNPTSYESGHHKHCKKSSKDWNGEEKPKLQVSPRKEIRSPKRKKDSFENSSNRGNSLRKATSLFTLNVYEERDPRQANIDVSPVRSQSRKQRQVTEKGAMLRKPPDDAGTPPRARAFVPTDYRHYLGMDGTTNEETEGMSRTELELSRPVRASTPVSSEERHNRRRSKSGQRILWAAGQESPMSSTAETWSNSTKNYDQTDMQDPVIKALRRAETRPKNLAKSMEDITGSSSPRQERRPDPTLELRRISNASSIPSPSPALFSDPDHTKKMSKSVPLFSLTDLSGSVMTMYNGDIGNVEVQGTIQFSINYIQRLLEFHIFVAECRDLAAGDPKRGRSDPYVKSYLVPDRANFGKRKTSIKKKTLNPSFNEILRYHVRMEYLRTQTLILSVWHNDTFGRNCFLGEVDIDLSNWDFDHTQMNVIALKPRTTLSVAPPNVRGEMRVAIRFLPQGPNSEETPSSGEIHIWIKDCKNLPLIRAAVDPYVKCFVLPDTSKKSRQKTRLLRRTANPVFNHTMVYDGIRESDLREACVELTVWDRDRLASNLLGGLRLGTGTGRSYGAAVEWMDSSPYEVALWERMMGTPNEWVEDVLPLRLINSAKTTLI</sequence>
<feature type="region of interest" description="Disordered" evidence="7">
    <location>
        <begin position="973"/>
        <end position="999"/>
    </location>
</feature>
<feature type="domain" description="RabBD" evidence="9">
    <location>
        <begin position="1"/>
        <end position="58"/>
    </location>
</feature>
<evidence type="ECO:0000259" key="8">
    <source>
        <dbReference type="PROSITE" id="PS50004"/>
    </source>
</evidence>
<dbReference type="Proteomes" id="UP000694680">
    <property type="component" value="Chromosome 13"/>
</dbReference>
<dbReference type="InterPro" id="IPR010911">
    <property type="entry name" value="Rab_BD"/>
</dbReference>
<reference evidence="10" key="2">
    <citation type="submission" date="2025-08" db="UniProtKB">
        <authorList>
            <consortium name="Ensembl"/>
        </authorList>
    </citation>
    <scope>IDENTIFICATION</scope>
</reference>
<feature type="region of interest" description="Disordered" evidence="7">
    <location>
        <begin position="215"/>
        <end position="244"/>
    </location>
</feature>
<dbReference type="PROSITE" id="PS50004">
    <property type="entry name" value="C2"/>
    <property type="match status" value="2"/>
</dbReference>
<feature type="region of interest" description="Disordered" evidence="7">
    <location>
        <begin position="886"/>
        <end position="905"/>
    </location>
</feature>
<evidence type="ECO:0000313" key="10">
    <source>
        <dbReference type="Ensembl" id="ENSGWIP00000039044.1"/>
    </source>
</evidence>
<dbReference type="CDD" id="cd04020">
    <property type="entry name" value="C2B_SLP_1-2-3-4"/>
    <property type="match status" value="1"/>
</dbReference>
<feature type="compositionally biased region" description="Basic and acidic residues" evidence="7">
    <location>
        <begin position="927"/>
        <end position="936"/>
    </location>
</feature>
<dbReference type="Pfam" id="PF00168">
    <property type="entry name" value="C2"/>
    <property type="match status" value="2"/>
</dbReference>
<gene>
    <name evidence="10" type="primary">sytl2b</name>
</gene>
<protein>
    <recommendedName>
        <fullName evidence="6">Synaptotagmin-like protein 2</fullName>
    </recommendedName>
</protein>
<feature type="region of interest" description="Disordered" evidence="7">
    <location>
        <begin position="135"/>
        <end position="155"/>
    </location>
</feature>
<dbReference type="Gene3D" id="6.10.250.3000">
    <property type="match status" value="1"/>
</dbReference>
<name>A0A8C5H4A4_GOUWI</name>
<evidence type="ECO:0000256" key="3">
    <source>
        <dbReference type="ARBA" id="ARBA00022483"/>
    </source>
</evidence>
<keyword evidence="5" id="KW-0472">Membrane</keyword>
<dbReference type="SMART" id="SM00239">
    <property type="entry name" value="C2"/>
    <property type="match status" value="2"/>
</dbReference>
<dbReference type="Gene3D" id="2.60.40.150">
    <property type="entry name" value="C2 domain"/>
    <property type="match status" value="2"/>
</dbReference>
<dbReference type="InterPro" id="IPR043567">
    <property type="entry name" value="SYTL1-5_C2B"/>
</dbReference>
<feature type="region of interest" description="Disordered" evidence="7">
    <location>
        <begin position="1122"/>
        <end position="1188"/>
    </location>
</feature>